<accession>A0ABQ3H1U4</accession>
<keyword evidence="8" id="KW-1185">Reference proteome</keyword>
<dbReference type="PROSITE" id="PS51898">
    <property type="entry name" value="TYR_RECOMBINASE"/>
    <property type="match status" value="1"/>
</dbReference>
<dbReference type="InterPro" id="IPR044068">
    <property type="entry name" value="CB"/>
</dbReference>
<dbReference type="PANTHER" id="PTHR30349:SF93">
    <property type="entry name" value="FELS-2 PROPHAGE PROTEIN"/>
    <property type="match status" value="1"/>
</dbReference>
<gene>
    <name evidence="7" type="ORF">GCM10007350_27850</name>
</gene>
<sequence length="333" mass="37519">MTIKKSANGWLVDVQPAGRGGKRFRKTLPTKAEALRWETWIKSQVAQEPEWQPARRDIRHLSELVETWWEHAGQGLRNGAKQRATLLNFALAIGNPVADRFDAEDFSAYRKSRLEQGISPNTVNRVHAYCRSMFNELRRLKKWDRENPLREVRQLRVVEVELGFLTGDDIRLLLGTFERSGHRDALLVSKVCLATGARWSEAEGLGRTQVRHGAIHLSGTKSGKNRSIPISAGLEAELLAQVVPGSDRLFKGCYNDFRDAVIKAELKLPDGQLTHVLRHTFASHFMMNGGNILVLQRILGHSTLAMTMRYAHFAPDHLQEARLLNPLAALTLG</sequence>
<dbReference type="Gene3D" id="1.10.443.10">
    <property type="entry name" value="Intergrase catalytic core"/>
    <property type="match status" value="1"/>
</dbReference>
<dbReference type="InterPro" id="IPR010998">
    <property type="entry name" value="Integrase_recombinase_N"/>
</dbReference>
<evidence type="ECO:0000256" key="1">
    <source>
        <dbReference type="ARBA" id="ARBA00022908"/>
    </source>
</evidence>
<feature type="domain" description="Tyr recombinase" evidence="5">
    <location>
        <begin position="160"/>
        <end position="323"/>
    </location>
</feature>
<feature type="domain" description="Core-binding (CB)" evidence="6">
    <location>
        <begin position="59"/>
        <end position="138"/>
    </location>
</feature>
<dbReference type="SUPFAM" id="SSF56349">
    <property type="entry name" value="DNA breaking-rejoining enzymes"/>
    <property type="match status" value="1"/>
</dbReference>
<organism evidence="7 8">
    <name type="scientific">Jeongeupia chitinilytica</name>
    <dbReference type="NCBI Taxonomy" id="1041641"/>
    <lineage>
        <taxon>Bacteria</taxon>
        <taxon>Pseudomonadati</taxon>
        <taxon>Pseudomonadota</taxon>
        <taxon>Betaproteobacteria</taxon>
        <taxon>Neisseriales</taxon>
        <taxon>Chitinibacteraceae</taxon>
        <taxon>Jeongeupia</taxon>
    </lineage>
</organism>
<comment type="caution">
    <text evidence="7">The sequence shown here is derived from an EMBL/GenBank/DDBJ whole genome shotgun (WGS) entry which is preliminary data.</text>
</comment>
<dbReference type="PANTHER" id="PTHR30349">
    <property type="entry name" value="PHAGE INTEGRASE-RELATED"/>
    <property type="match status" value="1"/>
</dbReference>
<dbReference type="Proteomes" id="UP000604737">
    <property type="component" value="Unassembled WGS sequence"/>
</dbReference>
<keyword evidence="2 4" id="KW-0238">DNA-binding</keyword>
<dbReference type="RefSeq" id="WP_189461501.1">
    <property type="nucleotide sequence ID" value="NZ_BMYO01000007.1"/>
</dbReference>
<evidence type="ECO:0000313" key="8">
    <source>
        <dbReference type="Proteomes" id="UP000604737"/>
    </source>
</evidence>
<dbReference type="CDD" id="cd00796">
    <property type="entry name" value="INT_Rci_Hp1_C"/>
    <property type="match status" value="1"/>
</dbReference>
<dbReference type="InterPro" id="IPR057084">
    <property type="entry name" value="Int_N"/>
</dbReference>
<keyword evidence="1" id="KW-0229">DNA integration</keyword>
<dbReference type="InterPro" id="IPR002104">
    <property type="entry name" value="Integrase_catalytic"/>
</dbReference>
<reference evidence="8" key="1">
    <citation type="journal article" date="2019" name="Int. J. Syst. Evol. Microbiol.">
        <title>The Global Catalogue of Microorganisms (GCM) 10K type strain sequencing project: providing services to taxonomists for standard genome sequencing and annotation.</title>
        <authorList>
            <consortium name="The Broad Institute Genomics Platform"/>
            <consortium name="The Broad Institute Genome Sequencing Center for Infectious Disease"/>
            <person name="Wu L."/>
            <person name="Ma J."/>
        </authorList>
    </citation>
    <scope>NUCLEOTIDE SEQUENCE [LARGE SCALE GENOMIC DNA]</scope>
    <source>
        <strain evidence="8">KCTC 23701</strain>
    </source>
</reference>
<evidence type="ECO:0000259" key="5">
    <source>
        <dbReference type="PROSITE" id="PS51898"/>
    </source>
</evidence>
<dbReference type="InterPro" id="IPR050090">
    <property type="entry name" value="Tyrosine_recombinase_XerCD"/>
</dbReference>
<protein>
    <submittedName>
        <fullName evidence="7">Integrase</fullName>
    </submittedName>
</protein>
<dbReference type="PROSITE" id="PS51900">
    <property type="entry name" value="CB"/>
    <property type="match status" value="1"/>
</dbReference>
<evidence type="ECO:0000259" key="6">
    <source>
        <dbReference type="PROSITE" id="PS51900"/>
    </source>
</evidence>
<keyword evidence="3" id="KW-0233">DNA recombination</keyword>
<evidence type="ECO:0000256" key="4">
    <source>
        <dbReference type="PROSITE-ProRule" id="PRU01248"/>
    </source>
</evidence>
<name>A0ABQ3H1U4_9NEIS</name>
<evidence type="ECO:0000313" key="7">
    <source>
        <dbReference type="EMBL" id="GHD66109.1"/>
    </source>
</evidence>
<evidence type="ECO:0000256" key="3">
    <source>
        <dbReference type="ARBA" id="ARBA00023172"/>
    </source>
</evidence>
<dbReference type="InterPro" id="IPR013762">
    <property type="entry name" value="Integrase-like_cat_sf"/>
</dbReference>
<dbReference type="Pfam" id="PF00589">
    <property type="entry name" value="Phage_integrase"/>
    <property type="match status" value="1"/>
</dbReference>
<dbReference type="EMBL" id="BMYO01000007">
    <property type="protein sequence ID" value="GHD66109.1"/>
    <property type="molecule type" value="Genomic_DNA"/>
</dbReference>
<dbReference type="Gene3D" id="1.10.150.130">
    <property type="match status" value="1"/>
</dbReference>
<evidence type="ECO:0000256" key="2">
    <source>
        <dbReference type="ARBA" id="ARBA00023125"/>
    </source>
</evidence>
<proteinExistence type="predicted"/>
<dbReference type="InterPro" id="IPR011010">
    <property type="entry name" value="DNA_brk_join_enz"/>
</dbReference>
<dbReference type="Pfam" id="PF24624">
    <property type="entry name" value="Int_N"/>
    <property type="match status" value="1"/>
</dbReference>